<organism evidence="5 6">
    <name type="scientific">Piscirickettsia litoralis</name>
    <dbReference type="NCBI Taxonomy" id="1891921"/>
    <lineage>
        <taxon>Bacteria</taxon>
        <taxon>Pseudomonadati</taxon>
        <taxon>Pseudomonadota</taxon>
        <taxon>Gammaproteobacteria</taxon>
        <taxon>Thiotrichales</taxon>
        <taxon>Piscirickettsiaceae</taxon>
        <taxon>Piscirickettsia</taxon>
    </lineage>
</organism>
<evidence type="ECO:0000256" key="3">
    <source>
        <dbReference type="SAM" id="SignalP"/>
    </source>
</evidence>
<dbReference type="PANTHER" id="PTHR35936">
    <property type="entry name" value="MEMBRANE-BOUND LYTIC MUREIN TRANSGLYCOSYLASE F"/>
    <property type="match status" value="1"/>
</dbReference>
<keyword evidence="2 3" id="KW-0732">Signal</keyword>
<dbReference type="Proteomes" id="UP000094329">
    <property type="component" value="Unassembled WGS sequence"/>
</dbReference>
<sequence length="242" mass="27328">MFKLLVILFLSGFMSSTLATISKITVVTGEWPPYTSQTVTGYGLTASTMIHALSSQGVSVEFKWLPWKRAFLEAKEAKYDGTIPWFKTPGREKEFYFSLPIGFSDTVIWYSKSNPVYFSNLSDLTGKRLGGTIGYSYGEKFDLASKDKFTYDLARSDLINLKKLLIGRIDAFPCDKEVCKDLIENFLTREEASKLTFATASLVSIPTYFLVSKKHKNAKEILYRVNEGLKLINKSKAMDSTF</sequence>
<dbReference type="Gene3D" id="3.40.190.10">
    <property type="entry name" value="Periplasmic binding protein-like II"/>
    <property type="match status" value="2"/>
</dbReference>
<proteinExistence type="inferred from homology"/>
<protein>
    <recommendedName>
        <fullName evidence="4">Solute-binding protein family 3/N-terminal domain-containing protein</fullName>
    </recommendedName>
</protein>
<evidence type="ECO:0000313" key="5">
    <source>
        <dbReference type="EMBL" id="ODN43279.1"/>
    </source>
</evidence>
<evidence type="ECO:0000313" key="6">
    <source>
        <dbReference type="Proteomes" id="UP000094329"/>
    </source>
</evidence>
<accession>A0ABX3A327</accession>
<dbReference type="InterPro" id="IPR001638">
    <property type="entry name" value="Solute-binding_3/MltF_N"/>
</dbReference>
<feature type="chain" id="PRO_5045264650" description="Solute-binding protein family 3/N-terminal domain-containing protein" evidence="3">
    <location>
        <begin position="20"/>
        <end position="242"/>
    </location>
</feature>
<comment type="caution">
    <text evidence="5">The sequence shown here is derived from an EMBL/GenBank/DDBJ whole genome shotgun (WGS) entry which is preliminary data.</text>
</comment>
<dbReference type="EMBL" id="MDTU01000001">
    <property type="protein sequence ID" value="ODN43279.1"/>
    <property type="molecule type" value="Genomic_DNA"/>
</dbReference>
<dbReference type="SUPFAM" id="SSF53850">
    <property type="entry name" value="Periplasmic binding protein-like II"/>
    <property type="match status" value="1"/>
</dbReference>
<name>A0ABX3A327_9GAMM</name>
<evidence type="ECO:0000259" key="4">
    <source>
        <dbReference type="Pfam" id="PF00497"/>
    </source>
</evidence>
<evidence type="ECO:0000256" key="1">
    <source>
        <dbReference type="ARBA" id="ARBA00010333"/>
    </source>
</evidence>
<reference evidence="5 6" key="1">
    <citation type="submission" date="2016-08" db="EMBL/GenBank/DDBJ databases">
        <title>Draft genome sequence of Candidatus Piscirickettsia litoralis, from seawater.</title>
        <authorList>
            <person name="Wan X."/>
            <person name="Lee A.J."/>
            <person name="Hou S."/>
            <person name="Donachie S.P."/>
        </authorList>
    </citation>
    <scope>NUCLEOTIDE SEQUENCE [LARGE SCALE GENOMIC DNA]</scope>
    <source>
        <strain evidence="5 6">Y2</strain>
    </source>
</reference>
<dbReference type="Pfam" id="PF00497">
    <property type="entry name" value="SBP_bac_3"/>
    <property type="match status" value="1"/>
</dbReference>
<gene>
    <name evidence="5" type="ORF">BGC07_10560</name>
</gene>
<comment type="similarity">
    <text evidence="1">Belongs to the bacterial solute-binding protein 3 family.</text>
</comment>
<dbReference type="PANTHER" id="PTHR35936:SF25">
    <property type="entry name" value="ABC TRANSPORTER SUBSTRATE-BINDING PROTEIN"/>
    <property type="match status" value="1"/>
</dbReference>
<feature type="signal peptide" evidence="3">
    <location>
        <begin position="1"/>
        <end position="19"/>
    </location>
</feature>
<keyword evidence="6" id="KW-1185">Reference proteome</keyword>
<evidence type="ECO:0000256" key="2">
    <source>
        <dbReference type="ARBA" id="ARBA00022729"/>
    </source>
</evidence>
<feature type="domain" description="Solute-binding protein family 3/N-terminal" evidence="4">
    <location>
        <begin position="27"/>
        <end position="239"/>
    </location>
</feature>
<dbReference type="RefSeq" id="WP_069313077.1">
    <property type="nucleotide sequence ID" value="NZ_MDTU01000001.1"/>
</dbReference>